<gene>
    <name evidence="1" type="ORF">FVB9532_03709</name>
</gene>
<reference evidence="1" key="1">
    <citation type="submission" date="2019-09" db="EMBL/GenBank/DDBJ databases">
        <authorList>
            <person name="Rodrigo-Torres L."/>
            <person name="Arahal R. D."/>
            <person name="Lucena T."/>
        </authorList>
    </citation>
    <scope>NUCLEOTIDE SEQUENCE</scope>
    <source>
        <strain evidence="1">ISS653</strain>
    </source>
</reference>
<keyword evidence="2" id="KW-1185">Reference proteome</keyword>
<name>A0AC61YDQ1_9FLAO</name>
<organism evidence="1 2">
    <name type="scientific">Mesonia oceanica</name>
    <dbReference type="NCBI Taxonomy" id="2687242"/>
    <lineage>
        <taxon>Bacteria</taxon>
        <taxon>Pseudomonadati</taxon>
        <taxon>Bacteroidota</taxon>
        <taxon>Flavobacteriia</taxon>
        <taxon>Flavobacteriales</taxon>
        <taxon>Flavobacteriaceae</taxon>
        <taxon>Mesonia</taxon>
    </lineage>
</organism>
<comment type="caution">
    <text evidence="1">The sequence shown here is derived from an EMBL/GenBank/DDBJ whole genome shotgun (WGS) entry which is preliminary data.</text>
</comment>
<accession>A0AC61YDQ1</accession>
<dbReference type="EMBL" id="CABVMM010000020">
    <property type="protein sequence ID" value="VVV02410.1"/>
    <property type="molecule type" value="Genomic_DNA"/>
</dbReference>
<evidence type="ECO:0000313" key="1">
    <source>
        <dbReference type="EMBL" id="VVV02410.1"/>
    </source>
</evidence>
<sequence length="211" mass="24641">MNNLIKEALDEYFSDFKKYHLIILIAFTVIIALIQVIQSILVSKKIEKFKNELKKSEIKFSKYNQLQVQALNELYPILSELLIYTASVEIELKKASPEKLNLLLEDWGKAFAKVIENYILKRYILPNNIKKEFGKLTGILDEVNAYVRAEKKMSSLFATINNKVEFMGKDKEREEISDELIKLKKDGLVYDSMIEINKLQSEIENYFESIE</sequence>
<dbReference type="Proteomes" id="UP000356253">
    <property type="component" value="Unassembled WGS sequence"/>
</dbReference>
<evidence type="ECO:0000313" key="2">
    <source>
        <dbReference type="Proteomes" id="UP000356253"/>
    </source>
</evidence>
<proteinExistence type="predicted"/>
<protein>
    <submittedName>
        <fullName evidence="1">Uncharacterized protein</fullName>
    </submittedName>
</protein>